<feature type="region of interest" description="Disordered" evidence="1">
    <location>
        <begin position="57"/>
        <end position="88"/>
    </location>
</feature>
<accession>A0A917RYG6</accession>
<reference evidence="2" key="2">
    <citation type="submission" date="2020-09" db="EMBL/GenBank/DDBJ databases">
        <authorList>
            <person name="Sun Q."/>
            <person name="Zhou Y."/>
        </authorList>
    </citation>
    <scope>NUCLEOTIDE SEQUENCE</scope>
    <source>
        <strain evidence="2">CGMCC 4.3508</strain>
    </source>
</reference>
<dbReference type="Proteomes" id="UP000638263">
    <property type="component" value="Unassembled WGS sequence"/>
</dbReference>
<reference evidence="2" key="1">
    <citation type="journal article" date="2014" name="Int. J. Syst. Evol. Microbiol.">
        <title>Complete genome sequence of Corynebacterium casei LMG S-19264T (=DSM 44701T), isolated from a smear-ripened cheese.</title>
        <authorList>
            <consortium name="US DOE Joint Genome Institute (JGI-PGF)"/>
            <person name="Walter F."/>
            <person name="Albersmeier A."/>
            <person name="Kalinowski J."/>
            <person name="Ruckert C."/>
        </authorList>
    </citation>
    <scope>NUCLEOTIDE SEQUENCE</scope>
    <source>
        <strain evidence="2">CGMCC 4.3508</strain>
    </source>
</reference>
<keyword evidence="3" id="KW-1185">Reference proteome</keyword>
<dbReference type="EMBL" id="BMMH01000035">
    <property type="protein sequence ID" value="GGL44198.1"/>
    <property type="molecule type" value="Genomic_DNA"/>
</dbReference>
<evidence type="ECO:0008006" key="4">
    <source>
        <dbReference type="Google" id="ProtNLM"/>
    </source>
</evidence>
<evidence type="ECO:0000313" key="3">
    <source>
        <dbReference type="Proteomes" id="UP000638263"/>
    </source>
</evidence>
<evidence type="ECO:0000313" key="2">
    <source>
        <dbReference type="EMBL" id="GGL44198.1"/>
    </source>
</evidence>
<organism evidence="2 3">
    <name type="scientific">Nocardia jinanensis</name>
    <dbReference type="NCBI Taxonomy" id="382504"/>
    <lineage>
        <taxon>Bacteria</taxon>
        <taxon>Bacillati</taxon>
        <taxon>Actinomycetota</taxon>
        <taxon>Actinomycetes</taxon>
        <taxon>Mycobacteriales</taxon>
        <taxon>Nocardiaceae</taxon>
        <taxon>Nocardia</taxon>
    </lineage>
</organism>
<protein>
    <recommendedName>
        <fullName evidence="4">Toxin-antitoxin system</fullName>
    </recommendedName>
</protein>
<proteinExistence type="predicted"/>
<comment type="caution">
    <text evidence="2">The sequence shown here is derived from an EMBL/GenBank/DDBJ whole genome shotgun (WGS) entry which is preliminary data.</text>
</comment>
<name>A0A917RYG6_9NOCA</name>
<gene>
    <name evidence="2" type="ORF">GCM10011588_68610</name>
</gene>
<evidence type="ECO:0000256" key="1">
    <source>
        <dbReference type="SAM" id="MobiDB-lite"/>
    </source>
</evidence>
<feature type="compositionally biased region" description="Polar residues" evidence="1">
    <location>
        <begin position="79"/>
        <end position="88"/>
    </location>
</feature>
<sequence length="88" mass="10062">MAQLPKGERAQVGPRLALEVFEAVRLLAEENRMSMSQYVADVMALHVDRPDLVLELNKPRHVPRRARPKKGRKRKPEKTNQQELPLAG</sequence>
<dbReference type="AlphaFoldDB" id="A0A917RYG6"/>
<feature type="compositionally biased region" description="Basic residues" evidence="1">
    <location>
        <begin position="59"/>
        <end position="76"/>
    </location>
</feature>